<keyword evidence="2" id="KW-1185">Reference proteome</keyword>
<reference evidence="1" key="1">
    <citation type="journal article" date="2023" name="Plant Biotechnol. J.">
        <title>Chromosome-level wild Hevea brasiliensis genome provides new tools for genomic-assisted breeding and valuable loci to elevate rubber yield.</title>
        <authorList>
            <person name="Cheng H."/>
            <person name="Song X."/>
            <person name="Hu Y."/>
            <person name="Wu T."/>
            <person name="Yang Q."/>
            <person name="An Z."/>
            <person name="Feng S."/>
            <person name="Deng Z."/>
            <person name="Wu W."/>
            <person name="Zeng X."/>
            <person name="Tu M."/>
            <person name="Wang X."/>
            <person name="Huang H."/>
        </authorList>
    </citation>
    <scope>NUCLEOTIDE SEQUENCE</scope>
    <source>
        <strain evidence="1">MT/VB/25A 57/8</strain>
    </source>
</reference>
<evidence type="ECO:0000313" key="2">
    <source>
        <dbReference type="Proteomes" id="UP001174677"/>
    </source>
</evidence>
<sequence length="598" mass="65550">MSIKEGQEFYRSLSRKELQSLCKKYGLPARKSSSEMAESLFSFFQNDLSLASLGKSRGGIQEVLLSPSSVTNWQTEAPFSLTGNVIKDSFRQRSCPREEGNKGNRNTKCNEMESCVGLGVYDKEAIGGSIDHFQGSSLSQTVLQSAGGGVIHKEPPSSLSGRLEDTPQFHCGHINVGVCPIKNVSPARTYRKVSPSFEFYVSSEEGIKLCVDLNSSPLDWIKDYKNQVSLCKNAGGATSRSLHQELGCIGESDNTQIKGSFPHSVNPGEIEDGRVQVETFPSLVMENNIEIDHPDGGNQSSMILPTRPCSVEGLECLGEEQGPISSKTSSGVQNQIISNAEFCAKNGCSAILDSDIINVPTEKTACNFAVNSISDGSVDLIAIEHQNSKHDDEICETLTRQNNSDIENNCIVFPGCLASCSAEMQLSEAGNYHKDTSSSPNKNGEFLRLDDSRDNAVNEQAALATSSENDHCGNHLPTCSEEQEWNNIVNVMESSIYSPFRCSQVDNSIEKTCFKSNNQESNEEFCRKRPFIGSECQNCCSKHDAKILRSMKYSTGEALPRRSMRLVSKRVLSSKPFPLPSSSTTLSFLHFHSFSYSL</sequence>
<organism evidence="1 2">
    <name type="scientific">Hevea brasiliensis</name>
    <name type="common">Para rubber tree</name>
    <name type="synonym">Siphonia brasiliensis</name>
    <dbReference type="NCBI Taxonomy" id="3981"/>
    <lineage>
        <taxon>Eukaryota</taxon>
        <taxon>Viridiplantae</taxon>
        <taxon>Streptophyta</taxon>
        <taxon>Embryophyta</taxon>
        <taxon>Tracheophyta</taxon>
        <taxon>Spermatophyta</taxon>
        <taxon>Magnoliopsida</taxon>
        <taxon>eudicotyledons</taxon>
        <taxon>Gunneridae</taxon>
        <taxon>Pentapetalae</taxon>
        <taxon>rosids</taxon>
        <taxon>fabids</taxon>
        <taxon>Malpighiales</taxon>
        <taxon>Euphorbiaceae</taxon>
        <taxon>Crotonoideae</taxon>
        <taxon>Micrandreae</taxon>
        <taxon>Hevea</taxon>
    </lineage>
</organism>
<evidence type="ECO:0000313" key="1">
    <source>
        <dbReference type="EMBL" id="KAJ9178359.1"/>
    </source>
</evidence>
<comment type="caution">
    <text evidence="1">The sequence shown here is derived from an EMBL/GenBank/DDBJ whole genome shotgun (WGS) entry which is preliminary data.</text>
</comment>
<name>A0ABQ9MHI4_HEVBR</name>
<dbReference type="EMBL" id="JARPOI010000006">
    <property type="protein sequence ID" value="KAJ9178359.1"/>
    <property type="molecule type" value="Genomic_DNA"/>
</dbReference>
<protein>
    <submittedName>
        <fullName evidence="1">Uncharacterized protein</fullName>
    </submittedName>
</protein>
<gene>
    <name evidence="1" type="ORF">P3X46_010247</name>
</gene>
<dbReference type="Proteomes" id="UP001174677">
    <property type="component" value="Chromosome 6"/>
</dbReference>
<proteinExistence type="predicted"/>
<dbReference type="PANTHER" id="PTHR36376">
    <property type="entry name" value="OS09G0514700 PROTEIN"/>
    <property type="match status" value="1"/>
</dbReference>
<accession>A0ABQ9MHI4</accession>
<dbReference type="PANTHER" id="PTHR36376:SF1">
    <property type="entry name" value="OS09G0514700 PROTEIN"/>
    <property type="match status" value="1"/>
</dbReference>